<evidence type="ECO:0000313" key="3">
    <source>
        <dbReference type="Proteomes" id="UP001604277"/>
    </source>
</evidence>
<evidence type="ECO:0000256" key="1">
    <source>
        <dbReference type="SAM" id="MobiDB-lite"/>
    </source>
</evidence>
<gene>
    <name evidence="2" type="ORF">Fot_10988</name>
</gene>
<dbReference type="Proteomes" id="UP001604277">
    <property type="component" value="Unassembled WGS sequence"/>
</dbReference>
<proteinExistence type="predicted"/>
<feature type="region of interest" description="Disordered" evidence="1">
    <location>
        <begin position="1"/>
        <end position="61"/>
    </location>
</feature>
<organism evidence="2 3">
    <name type="scientific">Forsythia ovata</name>
    <dbReference type="NCBI Taxonomy" id="205694"/>
    <lineage>
        <taxon>Eukaryota</taxon>
        <taxon>Viridiplantae</taxon>
        <taxon>Streptophyta</taxon>
        <taxon>Embryophyta</taxon>
        <taxon>Tracheophyta</taxon>
        <taxon>Spermatophyta</taxon>
        <taxon>Magnoliopsida</taxon>
        <taxon>eudicotyledons</taxon>
        <taxon>Gunneridae</taxon>
        <taxon>Pentapetalae</taxon>
        <taxon>asterids</taxon>
        <taxon>lamiids</taxon>
        <taxon>Lamiales</taxon>
        <taxon>Oleaceae</taxon>
        <taxon>Forsythieae</taxon>
        <taxon>Forsythia</taxon>
    </lineage>
</organism>
<evidence type="ECO:0000313" key="2">
    <source>
        <dbReference type="EMBL" id="KAL2549458.1"/>
    </source>
</evidence>
<name>A0ABD1WL30_9LAMI</name>
<dbReference type="EMBL" id="JBFOLJ010000003">
    <property type="protein sequence ID" value="KAL2549458.1"/>
    <property type="molecule type" value="Genomic_DNA"/>
</dbReference>
<dbReference type="AlphaFoldDB" id="A0ABD1WL30"/>
<reference evidence="3" key="1">
    <citation type="submission" date="2024-07" db="EMBL/GenBank/DDBJ databases">
        <title>Two chromosome-level genome assemblies of Korean endemic species Abeliophyllum distichum and Forsythia ovata (Oleaceae).</title>
        <authorList>
            <person name="Jang H."/>
        </authorList>
    </citation>
    <scope>NUCLEOTIDE SEQUENCE [LARGE SCALE GENOMIC DNA]</scope>
</reference>
<comment type="caution">
    <text evidence="2">The sequence shown here is derived from an EMBL/GenBank/DDBJ whole genome shotgun (WGS) entry which is preliminary data.</text>
</comment>
<protein>
    <submittedName>
        <fullName evidence="2">Uncharacterized protein</fullName>
    </submittedName>
</protein>
<keyword evidence="3" id="KW-1185">Reference proteome</keyword>
<accession>A0ABD1WL30</accession>
<sequence length="105" mass="11847">MDQWKNTEAVKPSTPDHGTDEDSHIDPPSLEKPEDMSGRNRGRPRINQPTAPPQEAAEQEQSLTQFATLQQFTTLQDQMSTILTMLQRVTNRPPPVVEILLVEIT</sequence>
<feature type="compositionally biased region" description="Basic and acidic residues" evidence="1">
    <location>
        <begin position="17"/>
        <end position="38"/>
    </location>
</feature>